<evidence type="ECO:0000313" key="17">
    <source>
        <dbReference type="Proteomes" id="UP001556367"/>
    </source>
</evidence>
<dbReference type="Pfam" id="PF00173">
    <property type="entry name" value="Cyt-b5"/>
    <property type="match status" value="1"/>
</dbReference>
<organism evidence="16 17">
    <name type="scientific">Hohenbuehelia grisea</name>
    <dbReference type="NCBI Taxonomy" id="104357"/>
    <lineage>
        <taxon>Eukaryota</taxon>
        <taxon>Fungi</taxon>
        <taxon>Dikarya</taxon>
        <taxon>Basidiomycota</taxon>
        <taxon>Agaricomycotina</taxon>
        <taxon>Agaricomycetes</taxon>
        <taxon>Agaricomycetidae</taxon>
        <taxon>Agaricales</taxon>
        <taxon>Pleurotineae</taxon>
        <taxon>Pleurotaceae</taxon>
        <taxon>Hohenbuehelia</taxon>
    </lineage>
</organism>
<comment type="caution">
    <text evidence="14">Lacks conserved residue(s) required for the propagation of feature annotation.</text>
</comment>
<name>A0ABR3JUR0_9AGAR</name>
<feature type="transmembrane region" description="Helical" evidence="14">
    <location>
        <begin position="106"/>
        <end position="125"/>
    </location>
</feature>
<gene>
    <name evidence="16" type="ORF">HGRIS_014166</name>
</gene>
<dbReference type="InterPro" id="IPR015876">
    <property type="entry name" value="Acyl-CoA_DS"/>
</dbReference>
<dbReference type="SMART" id="SM01117">
    <property type="entry name" value="Cyt-b5"/>
    <property type="match status" value="1"/>
</dbReference>
<evidence type="ECO:0000256" key="10">
    <source>
        <dbReference type="ARBA" id="ARBA00023004"/>
    </source>
</evidence>
<evidence type="ECO:0000256" key="12">
    <source>
        <dbReference type="ARBA" id="ARBA00023136"/>
    </source>
</evidence>
<evidence type="ECO:0000256" key="1">
    <source>
        <dbReference type="ARBA" id="ARBA00004141"/>
    </source>
</evidence>
<protein>
    <recommendedName>
        <fullName evidence="15">Cytochrome b5 heme-binding domain-containing protein</fullName>
    </recommendedName>
</protein>
<keyword evidence="6 14" id="KW-0479">Metal-binding</keyword>
<dbReference type="PROSITE" id="PS00476">
    <property type="entry name" value="FATTY_ACID_DESATUR_1"/>
    <property type="match status" value="1"/>
</dbReference>
<dbReference type="Pfam" id="PF00487">
    <property type="entry name" value="FA_desaturase"/>
    <property type="match status" value="1"/>
</dbReference>
<evidence type="ECO:0000256" key="6">
    <source>
        <dbReference type="ARBA" id="ARBA00022723"/>
    </source>
</evidence>
<sequence>MSQLLNGHAIGYHRLWSHRSYTATMSLQLFLICGGSSAVQGSCFWWARTHRSHHRHTDTDQDPYNAKRGLLWTHIGWMLFKSDLRSGTADTADLRKDPVIQWQHRWYLYLVLIFGYALPTVISGWCWGDWVGGLCFVGAFRLTVAHHSTFCINSIAHYLGSTPYDDALTPRDHLLSAILTMGEGYHNFHHQFPMDYRNAFLWYQYDPTKWFITLCSFLGLAHNLRIFPSNEIAKGALTMKLKELKDFQDSIQWPSFPGDLPIVSWQSYQDQAKERPLILVSGFIHDAASFIEAHPGGKQSLLRNVGKDATSAFFGGVYSHSNAAHNLLAMMRVGILAGGVEAISEHHVPPSQRLYVAEATRDGSSSLP</sequence>
<evidence type="ECO:0000256" key="3">
    <source>
        <dbReference type="ARBA" id="ARBA00022516"/>
    </source>
</evidence>
<dbReference type="PROSITE" id="PS00191">
    <property type="entry name" value="CYTOCHROME_B5_1"/>
    <property type="match status" value="1"/>
</dbReference>
<evidence type="ECO:0000256" key="5">
    <source>
        <dbReference type="ARBA" id="ARBA00022692"/>
    </source>
</evidence>
<dbReference type="InterPro" id="IPR005804">
    <property type="entry name" value="FA_desaturase_dom"/>
</dbReference>
<keyword evidence="7" id="KW-0276">Fatty acid metabolism</keyword>
<evidence type="ECO:0000256" key="2">
    <source>
        <dbReference type="ARBA" id="ARBA00009295"/>
    </source>
</evidence>
<comment type="similarity">
    <text evidence="14">Belongs to the cytochrome b5 family.</text>
</comment>
<evidence type="ECO:0000256" key="11">
    <source>
        <dbReference type="ARBA" id="ARBA00023098"/>
    </source>
</evidence>
<dbReference type="EMBL" id="JASNQZ010000003">
    <property type="protein sequence ID" value="KAL0958847.1"/>
    <property type="molecule type" value="Genomic_DNA"/>
</dbReference>
<dbReference type="InterPro" id="IPR036400">
    <property type="entry name" value="Cyt_B5-like_heme/steroid_sf"/>
</dbReference>
<keyword evidence="10 14" id="KW-0408">Iron</keyword>
<dbReference type="PANTHER" id="PTHR11351">
    <property type="entry name" value="ACYL-COA DESATURASE"/>
    <property type="match status" value="1"/>
</dbReference>
<evidence type="ECO:0000256" key="9">
    <source>
        <dbReference type="ARBA" id="ARBA00023002"/>
    </source>
</evidence>
<keyword evidence="17" id="KW-1185">Reference proteome</keyword>
<proteinExistence type="inferred from homology"/>
<comment type="caution">
    <text evidence="16">The sequence shown here is derived from an EMBL/GenBank/DDBJ whole genome shotgun (WGS) entry which is preliminary data.</text>
</comment>
<dbReference type="CDD" id="cd03505">
    <property type="entry name" value="Delta9-FADS-like"/>
    <property type="match status" value="1"/>
</dbReference>
<evidence type="ECO:0000256" key="4">
    <source>
        <dbReference type="ARBA" id="ARBA00022617"/>
    </source>
</evidence>
<keyword evidence="11" id="KW-0443">Lipid metabolism</keyword>
<dbReference type="InterPro" id="IPR018506">
    <property type="entry name" value="Cyt_B5_heme-BS"/>
</dbReference>
<dbReference type="PRINTS" id="PR00363">
    <property type="entry name" value="CYTOCHROMEB5"/>
</dbReference>
<dbReference type="PANTHER" id="PTHR11351:SF31">
    <property type="entry name" value="DESATURASE 1, ISOFORM A-RELATED"/>
    <property type="match status" value="1"/>
</dbReference>
<keyword evidence="9" id="KW-0560">Oxidoreductase</keyword>
<dbReference type="Proteomes" id="UP001556367">
    <property type="component" value="Unassembled WGS sequence"/>
</dbReference>
<evidence type="ECO:0000313" key="16">
    <source>
        <dbReference type="EMBL" id="KAL0958847.1"/>
    </source>
</evidence>
<dbReference type="PRINTS" id="PR00075">
    <property type="entry name" value="FACDDSATRASE"/>
</dbReference>
<feature type="domain" description="Cytochrome b5 heme-binding" evidence="15">
    <location>
        <begin position="266"/>
        <end position="337"/>
    </location>
</feature>
<dbReference type="SUPFAM" id="SSF55856">
    <property type="entry name" value="Cytochrome b5-like heme/steroid binding domain"/>
    <property type="match status" value="1"/>
</dbReference>
<dbReference type="InterPro" id="IPR001199">
    <property type="entry name" value="Cyt_B5-like_heme/steroid-bd"/>
</dbReference>
<keyword evidence="12 14" id="KW-0472">Membrane</keyword>
<dbReference type="Gene3D" id="3.10.120.10">
    <property type="entry name" value="Cytochrome b5-like heme/steroid binding domain"/>
    <property type="match status" value="1"/>
</dbReference>
<keyword evidence="3" id="KW-0444">Lipid biosynthesis</keyword>
<keyword evidence="13" id="KW-0275">Fatty acid biosynthesis</keyword>
<keyword evidence="4 14" id="KW-0349">Heme</keyword>
<dbReference type="InterPro" id="IPR001522">
    <property type="entry name" value="FADS-1_CS"/>
</dbReference>
<evidence type="ECO:0000256" key="13">
    <source>
        <dbReference type="ARBA" id="ARBA00023160"/>
    </source>
</evidence>
<keyword evidence="5 14" id="KW-0812">Transmembrane</keyword>
<evidence type="ECO:0000256" key="7">
    <source>
        <dbReference type="ARBA" id="ARBA00022832"/>
    </source>
</evidence>
<reference evidence="17" key="1">
    <citation type="submission" date="2024-06" db="EMBL/GenBank/DDBJ databases">
        <title>Multi-omics analyses provide insights into the biosynthesis of the anticancer antibiotic pleurotin in Hohenbuehelia grisea.</title>
        <authorList>
            <person name="Weaver J.A."/>
            <person name="Alberti F."/>
        </authorList>
    </citation>
    <scope>NUCLEOTIDE SEQUENCE [LARGE SCALE GENOMIC DNA]</scope>
    <source>
        <strain evidence="17">T-177</strain>
    </source>
</reference>
<keyword evidence="8 14" id="KW-1133">Transmembrane helix</keyword>
<evidence type="ECO:0000259" key="15">
    <source>
        <dbReference type="PROSITE" id="PS50255"/>
    </source>
</evidence>
<accession>A0ABR3JUR0</accession>
<comment type="similarity">
    <text evidence="2">Belongs to the fatty acid desaturase type 1 family.</text>
</comment>
<dbReference type="PROSITE" id="PS50255">
    <property type="entry name" value="CYTOCHROME_B5_2"/>
    <property type="match status" value="1"/>
</dbReference>
<evidence type="ECO:0000256" key="8">
    <source>
        <dbReference type="ARBA" id="ARBA00022989"/>
    </source>
</evidence>
<comment type="subcellular location">
    <subcellularLocation>
        <location evidence="1">Membrane</location>
        <topology evidence="1">Multi-pass membrane protein</topology>
    </subcellularLocation>
</comment>
<evidence type="ECO:0000256" key="14">
    <source>
        <dbReference type="RuleBase" id="RU362121"/>
    </source>
</evidence>
<feature type="transmembrane region" description="Helical" evidence="14">
    <location>
        <begin position="25"/>
        <end position="47"/>
    </location>
</feature>